<proteinExistence type="inferred from homology"/>
<organism evidence="8 9">
    <name type="scientific">Insolitispirillum peregrinum</name>
    <dbReference type="NCBI Taxonomy" id="80876"/>
    <lineage>
        <taxon>Bacteria</taxon>
        <taxon>Pseudomonadati</taxon>
        <taxon>Pseudomonadota</taxon>
        <taxon>Alphaproteobacteria</taxon>
        <taxon>Rhodospirillales</taxon>
        <taxon>Novispirillaceae</taxon>
        <taxon>Insolitispirillum</taxon>
    </lineage>
</organism>
<feature type="transmembrane region" description="Helical" evidence="5">
    <location>
        <begin position="54"/>
        <end position="77"/>
    </location>
</feature>
<feature type="transmembrane region" description="Helical" evidence="5">
    <location>
        <begin position="248"/>
        <end position="269"/>
    </location>
</feature>
<feature type="transmembrane region" description="Helical" evidence="5">
    <location>
        <begin position="377"/>
        <end position="398"/>
    </location>
</feature>
<dbReference type="PROSITE" id="PS50928">
    <property type="entry name" value="ABC_TM1"/>
    <property type="match status" value="1"/>
</dbReference>
<dbReference type="EMBL" id="FTOA01000005">
    <property type="protein sequence ID" value="SIT00113.1"/>
    <property type="molecule type" value="Genomic_DNA"/>
</dbReference>
<keyword evidence="6" id="KW-0592">Phosphate transport</keyword>
<evidence type="ECO:0000259" key="7">
    <source>
        <dbReference type="PROSITE" id="PS50928"/>
    </source>
</evidence>
<accession>A0A1N7NNY0</accession>
<sequence length="477" mass="50384">MPDGPYLGNAQFMQSLALILVVLVLAVVGFRFGRGQSIKVVEGNARRLHSLPGYHGLYVALWCGGPALILLAVWLSLEPTILKHLVLGALPTEMLQKPDGSPLGVARLELLLNDIRNTAAGNVASTANAYIQDAAARYQSLQQTSYAAMAVVVLSLAVAGAAWAFRFIHADFRARNRVEMIIRGFMIACSMVAILTTVGIILSLLFESMRFFAVVPVTDFLFGLDWSPQMALRADQVGSSGAFGAVPLFLGTLLISGIAMAVAVPVGLLSAIYMAEYAPRKVRAVVKPLLEILAGIPTVVYGFFAALTVAPAFRGLGESIGLDVSSESALAAGIVMGIMIVPFVSSLSDDVITAVPNSMREGSYGLGATKSETIKRVIIPAALPGIVGGVLLAVSRAIGETMIVVMAAGLSANLSVNPLEAVTTVTVQIVTLLVGDQEFDSPKTLAAFALGLVLFMVTLALNVVALHVVRKYREQYE</sequence>
<dbReference type="AlphaFoldDB" id="A0A1N7NNY0"/>
<dbReference type="GO" id="GO:0005315">
    <property type="term" value="F:phosphate transmembrane transporter activity"/>
    <property type="evidence" value="ECO:0007669"/>
    <property type="project" value="InterPro"/>
</dbReference>
<dbReference type="PANTHER" id="PTHR42727:SF1">
    <property type="entry name" value="PHOSPHATE TRANSPORT SYSTEM PERMEASE"/>
    <property type="match status" value="1"/>
</dbReference>
<dbReference type="NCBIfam" id="TIGR02138">
    <property type="entry name" value="phosphate_pstC"/>
    <property type="match status" value="1"/>
</dbReference>
<gene>
    <name evidence="8" type="ORF">SAMN05421779_105269</name>
</gene>
<dbReference type="InterPro" id="IPR022182">
    <property type="entry name" value="PstC_N"/>
</dbReference>
<dbReference type="Pfam" id="PF12501">
    <property type="entry name" value="DUF3708"/>
    <property type="match status" value="1"/>
</dbReference>
<evidence type="ECO:0000256" key="3">
    <source>
        <dbReference type="ARBA" id="ARBA00022989"/>
    </source>
</evidence>
<evidence type="ECO:0000256" key="1">
    <source>
        <dbReference type="ARBA" id="ARBA00004651"/>
    </source>
</evidence>
<dbReference type="InterPro" id="IPR035906">
    <property type="entry name" value="MetI-like_sf"/>
</dbReference>
<feature type="transmembrane region" description="Helical" evidence="5">
    <location>
        <begin position="289"/>
        <end position="310"/>
    </location>
</feature>
<keyword evidence="9" id="KW-1185">Reference proteome</keyword>
<dbReference type="PANTHER" id="PTHR42727">
    <property type="entry name" value="PHOSPHATE TRANSPORT SYSTEM PERMEASE PROTEIN"/>
    <property type="match status" value="1"/>
</dbReference>
<comment type="similarity">
    <text evidence="6">Belongs to the binding-protein-dependent transport system permease family. CysTW subfamily.</text>
</comment>
<evidence type="ECO:0000256" key="2">
    <source>
        <dbReference type="ARBA" id="ARBA00022692"/>
    </source>
</evidence>
<feature type="transmembrane region" description="Helical" evidence="5">
    <location>
        <begin position="12"/>
        <end position="33"/>
    </location>
</feature>
<dbReference type="GO" id="GO:0005886">
    <property type="term" value="C:plasma membrane"/>
    <property type="evidence" value="ECO:0007669"/>
    <property type="project" value="UniProtKB-SubCell"/>
</dbReference>
<evidence type="ECO:0000256" key="6">
    <source>
        <dbReference type="RuleBase" id="RU363054"/>
    </source>
</evidence>
<dbReference type="Proteomes" id="UP000185678">
    <property type="component" value="Unassembled WGS sequence"/>
</dbReference>
<keyword evidence="3 5" id="KW-1133">Transmembrane helix</keyword>
<dbReference type="GO" id="GO:0006817">
    <property type="term" value="P:phosphate ion transport"/>
    <property type="evidence" value="ECO:0007669"/>
    <property type="project" value="UniProtKB-KW"/>
</dbReference>
<name>A0A1N7NNY0_9PROT</name>
<feature type="transmembrane region" description="Helical" evidence="5">
    <location>
        <begin position="146"/>
        <end position="168"/>
    </location>
</feature>
<comment type="function">
    <text evidence="6">Part of the binding-protein-dependent transport system for phosphate; probably responsible for the translocation of the substrate across the membrane.</text>
</comment>
<dbReference type="SUPFAM" id="SSF161098">
    <property type="entry name" value="MetI-like"/>
    <property type="match status" value="1"/>
</dbReference>
<feature type="transmembrane region" description="Helical" evidence="5">
    <location>
        <begin position="445"/>
        <end position="469"/>
    </location>
</feature>
<feature type="transmembrane region" description="Helical" evidence="5">
    <location>
        <begin position="330"/>
        <end position="356"/>
    </location>
</feature>
<dbReference type="Gene3D" id="1.10.3720.10">
    <property type="entry name" value="MetI-like"/>
    <property type="match status" value="1"/>
</dbReference>
<keyword evidence="6" id="KW-1003">Cell membrane</keyword>
<keyword evidence="2 5" id="KW-0812">Transmembrane</keyword>
<evidence type="ECO:0000313" key="9">
    <source>
        <dbReference type="Proteomes" id="UP000185678"/>
    </source>
</evidence>
<dbReference type="Pfam" id="PF00528">
    <property type="entry name" value="BPD_transp_1"/>
    <property type="match status" value="1"/>
</dbReference>
<keyword evidence="4 5" id="KW-0472">Membrane</keyword>
<feature type="transmembrane region" description="Helical" evidence="5">
    <location>
        <begin position="180"/>
        <end position="206"/>
    </location>
</feature>
<keyword evidence="6" id="KW-0997">Cell inner membrane</keyword>
<dbReference type="InterPro" id="IPR000515">
    <property type="entry name" value="MetI-like"/>
</dbReference>
<protein>
    <recommendedName>
        <fullName evidence="6">Phosphate transport system permease protein</fullName>
    </recommendedName>
</protein>
<dbReference type="InterPro" id="IPR011864">
    <property type="entry name" value="Phosphate_PstC"/>
</dbReference>
<dbReference type="CDD" id="cd06261">
    <property type="entry name" value="TM_PBP2"/>
    <property type="match status" value="1"/>
</dbReference>
<keyword evidence="5" id="KW-0813">Transport</keyword>
<comment type="subcellular location">
    <subcellularLocation>
        <location evidence="6">Cell inner membrane</location>
        <topology evidence="6">Multi-pass membrane protein</topology>
    </subcellularLocation>
    <subcellularLocation>
        <location evidence="1 5">Cell membrane</location>
        <topology evidence="1 5">Multi-pass membrane protein</topology>
    </subcellularLocation>
</comment>
<comment type="caution">
    <text evidence="6">Lacks conserved residue(s) required for the propagation of feature annotation.</text>
</comment>
<evidence type="ECO:0000256" key="5">
    <source>
        <dbReference type="RuleBase" id="RU363032"/>
    </source>
</evidence>
<feature type="domain" description="ABC transmembrane type-1" evidence="7">
    <location>
        <begin position="249"/>
        <end position="465"/>
    </location>
</feature>
<evidence type="ECO:0000256" key="4">
    <source>
        <dbReference type="ARBA" id="ARBA00023136"/>
    </source>
</evidence>
<evidence type="ECO:0000313" key="8">
    <source>
        <dbReference type="EMBL" id="SIT00113.1"/>
    </source>
</evidence>
<dbReference type="STRING" id="80876.SAMN05421779_105269"/>
<reference evidence="8 9" key="1">
    <citation type="submission" date="2017-01" db="EMBL/GenBank/DDBJ databases">
        <authorList>
            <person name="Mah S.A."/>
            <person name="Swanson W.J."/>
            <person name="Moy G.W."/>
            <person name="Vacquier V.D."/>
        </authorList>
    </citation>
    <scope>NUCLEOTIDE SEQUENCE [LARGE SCALE GENOMIC DNA]</scope>
    <source>
        <strain evidence="8 9">DSM 11589</strain>
    </source>
</reference>